<keyword evidence="1" id="KW-0378">Hydrolase</keyword>
<dbReference type="Pfam" id="PF02274">
    <property type="entry name" value="ADI"/>
    <property type="match status" value="1"/>
</dbReference>
<reference evidence="1" key="1">
    <citation type="submission" date="2015-10" db="EMBL/GenBank/DDBJ databases">
        <authorList>
            <person name="Gilbert D.G."/>
        </authorList>
    </citation>
    <scope>NUCLEOTIDE SEQUENCE</scope>
</reference>
<dbReference type="EC" id="3.5.3.6" evidence="1"/>
<sequence>MGLFGVSNGYGSLKRVLMHRPGMELDKVTEDNKTEFNFKRAVNKATFVNEYDIMLSKFQNHGAETILLTDVLKDDLDAIEYINHRPNMTYTRDLAVVFNHGAYLMSPKIKSRWGDQFIVGRAFEKLGVPIKGIVEPPGYIEGGGVQPIDEDTCAVSVCDRANETGTRMLKEMILGKEVKYYLEVPVPKGSIHIDGSFMVIDKKLCLVWPENFETFPCRLYEDGKIGFKNIMFMDFLKERGFDCIIASSDDRYAGYLNIVVTVRSEKAIGFEQDGDILKGMTSRGWVLDSFPASELWQGNGGAHCMTCPILVN</sequence>
<dbReference type="Gene3D" id="3.75.10.10">
    <property type="entry name" value="L-arginine/glycine Amidinotransferase, Chain A"/>
    <property type="match status" value="1"/>
</dbReference>
<dbReference type="PANTHER" id="PTHR47271">
    <property type="entry name" value="ARGININE DEIMINASE"/>
    <property type="match status" value="1"/>
</dbReference>
<proteinExistence type="predicted"/>
<dbReference type="GO" id="GO:0016990">
    <property type="term" value="F:arginine deiminase activity"/>
    <property type="evidence" value="ECO:0007669"/>
    <property type="project" value="UniProtKB-EC"/>
</dbReference>
<dbReference type="SUPFAM" id="SSF55909">
    <property type="entry name" value="Pentein"/>
    <property type="match status" value="1"/>
</dbReference>
<name>A0A161K8P1_9ZZZZ</name>
<protein>
    <submittedName>
        <fullName evidence="1">Arginine deiminase</fullName>
        <ecNumber evidence="1">3.5.3.6</ecNumber>
    </submittedName>
</protein>
<dbReference type="PANTHER" id="PTHR47271:SF2">
    <property type="entry name" value="ARGININE DEIMINASE"/>
    <property type="match status" value="1"/>
</dbReference>
<dbReference type="AlphaFoldDB" id="A0A161K8P1"/>
<evidence type="ECO:0000313" key="1">
    <source>
        <dbReference type="EMBL" id="CUV09001.1"/>
    </source>
</evidence>
<accession>A0A161K8P1</accession>
<dbReference type="GO" id="GO:0019546">
    <property type="term" value="P:L-arginine deiminase pathway"/>
    <property type="evidence" value="ECO:0007669"/>
    <property type="project" value="TreeGrafter"/>
</dbReference>
<organism evidence="1">
    <name type="scientific">hydrothermal vent metagenome</name>
    <dbReference type="NCBI Taxonomy" id="652676"/>
    <lineage>
        <taxon>unclassified sequences</taxon>
        <taxon>metagenomes</taxon>
        <taxon>ecological metagenomes</taxon>
    </lineage>
</organism>
<gene>
    <name evidence="1" type="ORF">MGWOODY_Mmi426</name>
</gene>
<dbReference type="EMBL" id="FAXC01000150">
    <property type="protein sequence ID" value="CUV09001.1"/>
    <property type="molecule type" value="Genomic_DNA"/>
</dbReference>